<dbReference type="Proteomes" id="UP000287033">
    <property type="component" value="Unassembled WGS sequence"/>
</dbReference>
<dbReference type="AlphaFoldDB" id="A0A401T119"/>
<name>A0A401T119_CHIPU</name>
<keyword evidence="4" id="KW-1185">Reference proteome</keyword>
<dbReference type="Pfam" id="PF00339">
    <property type="entry name" value="Arrestin_N"/>
    <property type="match status" value="1"/>
</dbReference>
<evidence type="ECO:0000313" key="4">
    <source>
        <dbReference type="Proteomes" id="UP000287033"/>
    </source>
</evidence>
<dbReference type="SUPFAM" id="SSF81296">
    <property type="entry name" value="E set domains"/>
    <property type="match status" value="1"/>
</dbReference>
<reference evidence="3 4" key="1">
    <citation type="journal article" date="2018" name="Nat. Ecol. Evol.">
        <title>Shark genomes provide insights into elasmobranch evolution and the origin of vertebrates.</title>
        <authorList>
            <person name="Hara Y"/>
            <person name="Yamaguchi K"/>
            <person name="Onimaru K"/>
            <person name="Kadota M"/>
            <person name="Koyanagi M"/>
            <person name="Keeley SD"/>
            <person name="Tatsumi K"/>
            <person name="Tanaka K"/>
            <person name="Motone F"/>
            <person name="Kageyama Y"/>
            <person name="Nozu R"/>
            <person name="Adachi N"/>
            <person name="Nishimura O"/>
            <person name="Nakagawa R"/>
            <person name="Tanegashima C"/>
            <person name="Kiyatake I"/>
            <person name="Matsumoto R"/>
            <person name="Murakumo K"/>
            <person name="Nishida K"/>
            <person name="Terakita A"/>
            <person name="Kuratani S"/>
            <person name="Sato K"/>
            <person name="Hyodo S Kuraku.S."/>
        </authorList>
    </citation>
    <scope>NUCLEOTIDE SEQUENCE [LARGE SCALE GENOMIC DNA]</scope>
</reference>
<comment type="similarity">
    <text evidence="1">Belongs to the arrestin family.</text>
</comment>
<dbReference type="OrthoDB" id="2333384at2759"/>
<accession>A0A401T119</accession>
<feature type="domain" description="Arrestin-like N-terminal" evidence="2">
    <location>
        <begin position="17"/>
        <end position="86"/>
    </location>
</feature>
<dbReference type="STRING" id="137246.A0A401T119"/>
<dbReference type="InterPro" id="IPR014752">
    <property type="entry name" value="Arrestin-like_C"/>
</dbReference>
<dbReference type="EMBL" id="BEZZ01000817">
    <property type="protein sequence ID" value="GCC36346.1"/>
    <property type="molecule type" value="Genomic_DNA"/>
</dbReference>
<evidence type="ECO:0000313" key="3">
    <source>
        <dbReference type="EMBL" id="GCC36346.1"/>
    </source>
</evidence>
<dbReference type="InterPro" id="IPR011021">
    <property type="entry name" value="Arrestin-like_N"/>
</dbReference>
<evidence type="ECO:0000259" key="2">
    <source>
        <dbReference type="Pfam" id="PF00339"/>
    </source>
</evidence>
<proteinExistence type="inferred from homology"/>
<evidence type="ECO:0000256" key="1">
    <source>
        <dbReference type="ARBA" id="ARBA00005298"/>
    </source>
</evidence>
<sequence>MKVGKIRGFLLLPDRVEDSVYTRGQLMSGRVILDLRAAVAIRSLLVCAQGIAAVHWLESRSIGMNTVYSDYSSHQTYFKQRQHVIRGFRDRCHAFGV</sequence>
<dbReference type="OMA" id="ESRSIGM"/>
<dbReference type="Gene3D" id="2.60.40.640">
    <property type="match status" value="1"/>
</dbReference>
<comment type="caution">
    <text evidence="3">The sequence shown here is derived from an EMBL/GenBank/DDBJ whole genome shotgun (WGS) entry which is preliminary data.</text>
</comment>
<dbReference type="InterPro" id="IPR014756">
    <property type="entry name" value="Ig_E-set"/>
</dbReference>
<gene>
    <name evidence="3" type="ORF">chiPu_0014840</name>
</gene>
<protein>
    <recommendedName>
        <fullName evidence="2">Arrestin-like N-terminal domain-containing protein</fullName>
    </recommendedName>
</protein>
<organism evidence="3 4">
    <name type="scientific">Chiloscyllium punctatum</name>
    <name type="common">Brownbanded bambooshark</name>
    <name type="synonym">Hemiscyllium punctatum</name>
    <dbReference type="NCBI Taxonomy" id="137246"/>
    <lineage>
        <taxon>Eukaryota</taxon>
        <taxon>Metazoa</taxon>
        <taxon>Chordata</taxon>
        <taxon>Craniata</taxon>
        <taxon>Vertebrata</taxon>
        <taxon>Chondrichthyes</taxon>
        <taxon>Elasmobranchii</taxon>
        <taxon>Galeomorphii</taxon>
        <taxon>Galeoidea</taxon>
        <taxon>Orectolobiformes</taxon>
        <taxon>Hemiscylliidae</taxon>
        <taxon>Chiloscyllium</taxon>
    </lineage>
</organism>